<reference evidence="1 2" key="1">
    <citation type="submission" date="2017-08" db="EMBL/GenBank/DDBJ databases">
        <title>Fine stratification of microbial communities through a metagenomic profile of the photic zone.</title>
        <authorList>
            <person name="Haro-Moreno J.M."/>
            <person name="Lopez-Perez M."/>
            <person name="De La Torre J."/>
            <person name="Picazo A."/>
            <person name="Camacho A."/>
            <person name="Rodriguez-Valera F."/>
        </authorList>
    </citation>
    <scope>NUCLEOTIDE SEQUENCE [LARGE SCALE GENOMIC DNA]</scope>
    <source>
        <strain evidence="1">MED-G28</strain>
    </source>
</reference>
<dbReference type="AlphaFoldDB" id="A0A2A5WA40"/>
<evidence type="ECO:0000313" key="1">
    <source>
        <dbReference type="EMBL" id="PDH33026.1"/>
    </source>
</evidence>
<gene>
    <name evidence="1" type="ORF">CNF02_09965</name>
</gene>
<dbReference type="Proteomes" id="UP000219329">
    <property type="component" value="Unassembled WGS sequence"/>
</dbReference>
<evidence type="ECO:0000313" key="2">
    <source>
        <dbReference type="Proteomes" id="UP000219329"/>
    </source>
</evidence>
<organism evidence="1 2">
    <name type="scientific">OM182 bacterium MED-G28</name>
    <dbReference type="NCBI Taxonomy" id="1986256"/>
    <lineage>
        <taxon>Bacteria</taxon>
        <taxon>Pseudomonadati</taxon>
        <taxon>Pseudomonadota</taxon>
        <taxon>Gammaproteobacteria</taxon>
        <taxon>OMG group</taxon>
        <taxon>OM182 clade</taxon>
    </lineage>
</organism>
<proteinExistence type="predicted"/>
<name>A0A2A5WA40_9GAMM</name>
<comment type="caution">
    <text evidence="1">The sequence shown here is derived from an EMBL/GenBank/DDBJ whole genome shotgun (WGS) entry which is preliminary data.</text>
</comment>
<sequence>MPFSLKYISFPSQFGLFCAAACFPFLSFAAELIEVTDIRFAFYSSGWGANTDDGMRLVVFNQTEDQLRLDSIFFLKNEQQAESVEIDINLTIPPLGFADKEFEYIDLIQGNECISRTLEEDWKLVEVSNYTLNPSVRNLIIENTDSFRIYQCVENVQTSWTNVKTESQIEFTEWVLFHFETRRNN</sequence>
<dbReference type="EMBL" id="NTJZ01000011">
    <property type="protein sequence ID" value="PDH33026.1"/>
    <property type="molecule type" value="Genomic_DNA"/>
</dbReference>
<accession>A0A2A5WA40</accession>
<protein>
    <submittedName>
        <fullName evidence="1">Uncharacterized protein</fullName>
    </submittedName>
</protein>